<evidence type="ECO:0000256" key="5">
    <source>
        <dbReference type="ARBA" id="ARBA00023242"/>
    </source>
</evidence>
<dbReference type="InterPro" id="IPR036093">
    <property type="entry name" value="NAC_dom_sf"/>
</dbReference>
<name>A0ABM0NQX6_PRUMU</name>
<dbReference type="Pfam" id="PF02365">
    <property type="entry name" value="NAM"/>
    <property type="match status" value="1"/>
</dbReference>
<dbReference type="Gene3D" id="2.170.150.80">
    <property type="entry name" value="NAC domain"/>
    <property type="match status" value="1"/>
</dbReference>
<evidence type="ECO:0000313" key="8">
    <source>
        <dbReference type="RefSeq" id="XP_008228498.1"/>
    </source>
</evidence>
<dbReference type="Proteomes" id="UP000694861">
    <property type="component" value="Linkage group LG4"/>
</dbReference>
<accession>A0ABM0NQX6</accession>
<keyword evidence="3" id="KW-0238">DNA-binding</keyword>
<dbReference type="InterPro" id="IPR003441">
    <property type="entry name" value="NAC-dom"/>
</dbReference>
<keyword evidence="2" id="KW-0805">Transcription regulation</keyword>
<evidence type="ECO:0000256" key="3">
    <source>
        <dbReference type="ARBA" id="ARBA00023125"/>
    </source>
</evidence>
<comment type="subcellular location">
    <subcellularLocation>
        <location evidence="1">Nucleus</location>
    </subcellularLocation>
</comment>
<dbReference type="PANTHER" id="PTHR31989">
    <property type="entry name" value="NAC DOMAIN-CONTAINING PROTEIN 82-RELATED"/>
    <property type="match status" value="1"/>
</dbReference>
<reference evidence="8" key="2">
    <citation type="submission" date="2025-08" db="UniProtKB">
        <authorList>
            <consortium name="RefSeq"/>
        </authorList>
    </citation>
    <scope>IDENTIFICATION</scope>
</reference>
<keyword evidence="5" id="KW-0539">Nucleus</keyword>
<evidence type="ECO:0000259" key="6">
    <source>
        <dbReference type="PROSITE" id="PS51005"/>
    </source>
</evidence>
<dbReference type="RefSeq" id="XP_008228498.1">
    <property type="nucleotide sequence ID" value="XM_008230276.1"/>
</dbReference>
<feature type="domain" description="NAC" evidence="6">
    <location>
        <begin position="9"/>
        <end position="169"/>
    </location>
</feature>
<evidence type="ECO:0000256" key="2">
    <source>
        <dbReference type="ARBA" id="ARBA00023015"/>
    </source>
</evidence>
<gene>
    <name evidence="8" type="primary">LOC103327907</name>
</gene>
<evidence type="ECO:0000256" key="1">
    <source>
        <dbReference type="ARBA" id="ARBA00004123"/>
    </source>
</evidence>
<protein>
    <submittedName>
        <fullName evidence="8">NAC domain-containing protein 83-like</fullName>
    </submittedName>
</protein>
<dbReference type="PROSITE" id="PS51005">
    <property type="entry name" value="NAC"/>
    <property type="match status" value="1"/>
</dbReference>
<dbReference type="SUPFAM" id="SSF101941">
    <property type="entry name" value="NAC domain"/>
    <property type="match status" value="1"/>
</dbReference>
<evidence type="ECO:0000256" key="4">
    <source>
        <dbReference type="ARBA" id="ARBA00023163"/>
    </source>
</evidence>
<reference evidence="7" key="1">
    <citation type="journal article" date="2012" name="Nat. Commun.">
        <title>The genome of Prunus mume.</title>
        <authorList>
            <person name="Zhang Q."/>
            <person name="Chen W."/>
            <person name="Sun L."/>
            <person name="Zhao F."/>
            <person name="Huang B."/>
            <person name="Yang W."/>
            <person name="Tao Y."/>
            <person name="Wang J."/>
            <person name="Yuan Z."/>
            <person name="Fan G."/>
            <person name="Xing Z."/>
            <person name="Han C."/>
            <person name="Pan H."/>
            <person name="Zhong X."/>
            <person name="Shi W."/>
            <person name="Liang X."/>
            <person name="Du D."/>
            <person name="Sun F."/>
            <person name="Xu Z."/>
            <person name="Hao R."/>
            <person name="Lv T."/>
            <person name="Lv Y."/>
            <person name="Zheng Z."/>
            <person name="Sun M."/>
            <person name="Luo L."/>
            <person name="Cai M."/>
            <person name="Gao Y."/>
            <person name="Wang J."/>
            <person name="Yin Y."/>
            <person name="Xu X."/>
            <person name="Cheng T."/>
            <person name="Wang J."/>
        </authorList>
    </citation>
    <scope>NUCLEOTIDE SEQUENCE [LARGE SCALE GENOMIC DNA]</scope>
</reference>
<keyword evidence="7" id="KW-1185">Reference proteome</keyword>
<proteinExistence type="predicted"/>
<evidence type="ECO:0000313" key="7">
    <source>
        <dbReference type="Proteomes" id="UP000694861"/>
    </source>
</evidence>
<dbReference type="GeneID" id="103327907"/>
<keyword evidence="4" id="KW-0804">Transcription</keyword>
<sequence length="397" mass="44356">MAPCEYVDVPIGFKFHPSDDELLRYYLLNKVCGTPFMYSNVVPEFNLYGKKEPWDIWNDFGEQKLEKGEDLYFFTKLKLVTGKGSRVARTIGNGTWKGEDRGTMVGDPAKKNMPLGLCKRFRYENDKSDQHGCWIMHEYSLHPSLVKPHSNSNTCGGDGKYVLCRIRKNDRKRKLSENDGVGGHALVLQSPTKILRQLENSEEVVLGANFTPISEASEVNYHYNQQPEQTSSAYLPMNQPQDYGFELISDTDHQPAQGFNYDLSQSLDDDDVDALMKDLSNLDNIQPLAAQPLGGGSRPYPSIIQESAVDEDSGNFNSGFGISSEDQTGGELGTENVQLNVLGFPVHDNEMLDFLNRASFDDLVDMIQFDDNDDELQAFATSQSVMGMESTTTAATC</sequence>
<organism evidence="7 8">
    <name type="scientific">Prunus mume</name>
    <name type="common">Japanese apricot</name>
    <name type="synonym">Armeniaca mume</name>
    <dbReference type="NCBI Taxonomy" id="102107"/>
    <lineage>
        <taxon>Eukaryota</taxon>
        <taxon>Viridiplantae</taxon>
        <taxon>Streptophyta</taxon>
        <taxon>Embryophyta</taxon>
        <taxon>Tracheophyta</taxon>
        <taxon>Spermatophyta</taxon>
        <taxon>Magnoliopsida</taxon>
        <taxon>eudicotyledons</taxon>
        <taxon>Gunneridae</taxon>
        <taxon>Pentapetalae</taxon>
        <taxon>rosids</taxon>
        <taxon>fabids</taxon>
        <taxon>Rosales</taxon>
        <taxon>Rosaceae</taxon>
        <taxon>Amygdaloideae</taxon>
        <taxon>Amygdaleae</taxon>
        <taxon>Prunus</taxon>
    </lineage>
</organism>